<sequence length="114" mass="12377">MQLLSLLTSFDLSKFVEGSFPAPPRTLAGGQSNPDYIAWRRLDQLVFSWIAGSLSDSVLSRLVGCSTALEAWTRLASTYGSSNDKRYAACAPSSTSFLVVRSLVPIPCSCTRPR</sequence>
<dbReference type="EMBL" id="CAMGYJ010000008">
    <property type="protein sequence ID" value="CAI0459673.1"/>
    <property type="molecule type" value="Genomic_DNA"/>
</dbReference>
<gene>
    <name evidence="1" type="ORF">LITE_LOCUS34121</name>
</gene>
<dbReference type="Proteomes" id="UP001154282">
    <property type="component" value="Unassembled WGS sequence"/>
</dbReference>
<organism evidence="1 2">
    <name type="scientific">Linum tenue</name>
    <dbReference type="NCBI Taxonomy" id="586396"/>
    <lineage>
        <taxon>Eukaryota</taxon>
        <taxon>Viridiplantae</taxon>
        <taxon>Streptophyta</taxon>
        <taxon>Embryophyta</taxon>
        <taxon>Tracheophyta</taxon>
        <taxon>Spermatophyta</taxon>
        <taxon>Magnoliopsida</taxon>
        <taxon>eudicotyledons</taxon>
        <taxon>Gunneridae</taxon>
        <taxon>Pentapetalae</taxon>
        <taxon>rosids</taxon>
        <taxon>fabids</taxon>
        <taxon>Malpighiales</taxon>
        <taxon>Linaceae</taxon>
        <taxon>Linum</taxon>
    </lineage>
</organism>
<accession>A0AAV0NLY6</accession>
<reference evidence="1" key="1">
    <citation type="submission" date="2022-08" db="EMBL/GenBank/DDBJ databases">
        <authorList>
            <person name="Gutierrez-Valencia J."/>
        </authorList>
    </citation>
    <scope>NUCLEOTIDE SEQUENCE</scope>
</reference>
<dbReference type="PANTHER" id="PTHR47481">
    <property type="match status" value="1"/>
</dbReference>
<proteinExistence type="predicted"/>
<dbReference type="AlphaFoldDB" id="A0AAV0NLY6"/>
<keyword evidence="2" id="KW-1185">Reference proteome</keyword>
<evidence type="ECO:0000313" key="2">
    <source>
        <dbReference type="Proteomes" id="UP001154282"/>
    </source>
</evidence>
<dbReference type="PANTHER" id="PTHR47481:SF31">
    <property type="entry name" value="OS01G0873500 PROTEIN"/>
    <property type="match status" value="1"/>
</dbReference>
<comment type="caution">
    <text evidence="1">The sequence shown here is derived from an EMBL/GenBank/DDBJ whole genome shotgun (WGS) entry which is preliminary data.</text>
</comment>
<name>A0AAV0NLY6_9ROSI</name>
<evidence type="ECO:0008006" key="3">
    <source>
        <dbReference type="Google" id="ProtNLM"/>
    </source>
</evidence>
<protein>
    <recommendedName>
        <fullName evidence="3">Retrotransposon Copia-like N-terminal domain-containing protein</fullName>
    </recommendedName>
</protein>
<dbReference type="Pfam" id="PF14223">
    <property type="entry name" value="Retrotran_gag_2"/>
    <property type="match status" value="1"/>
</dbReference>
<evidence type="ECO:0000313" key="1">
    <source>
        <dbReference type="EMBL" id="CAI0459673.1"/>
    </source>
</evidence>